<dbReference type="STRING" id="694573.A0A194UYK8"/>
<dbReference type="PANTHER" id="PTHR37018">
    <property type="entry name" value="CULTURE SPECIFIC PROTEIN, PUTATIVE (AFU_ORTHOLOGUE AFUA_2G00130)-RELATED"/>
    <property type="match status" value="1"/>
</dbReference>
<dbReference type="EMBL" id="KN714691">
    <property type="protein sequence ID" value="KUI56709.1"/>
    <property type="molecule type" value="Genomic_DNA"/>
</dbReference>
<feature type="region of interest" description="Disordered" evidence="1">
    <location>
        <begin position="1"/>
        <end position="31"/>
    </location>
</feature>
<reference evidence="3" key="1">
    <citation type="submission" date="2014-12" db="EMBL/GenBank/DDBJ databases">
        <title>Genome Sequence of Valsa Canker Pathogens Uncovers a Specific Adaption of Colonization on Woody Bark.</title>
        <authorList>
            <person name="Yin Z."/>
            <person name="Liu H."/>
            <person name="Gao X."/>
            <person name="Li Z."/>
            <person name="Song N."/>
            <person name="Ke X."/>
            <person name="Dai Q."/>
            <person name="Wu Y."/>
            <person name="Sun Y."/>
            <person name="Xu J.-R."/>
            <person name="Kang Z.K."/>
            <person name="Wang L."/>
            <person name="Huang L."/>
        </authorList>
    </citation>
    <scope>NUCLEOTIDE SEQUENCE [LARGE SCALE GENOMIC DNA]</scope>
    <source>
        <strain evidence="3">SXYL134</strain>
    </source>
</reference>
<feature type="compositionally biased region" description="Basic residues" evidence="1">
    <location>
        <begin position="15"/>
        <end position="28"/>
    </location>
</feature>
<gene>
    <name evidence="2" type="ORF">VP1G_04028</name>
</gene>
<accession>A0A194UYK8</accession>
<keyword evidence="3" id="KW-1185">Reference proteome</keyword>
<dbReference type="PANTHER" id="PTHR37018:SF1">
    <property type="entry name" value="CULTURE SPECIFIC PROTEIN, PUTATIVE (AFU_ORTHOLOGUE AFUA_2G00130)-RELATED"/>
    <property type="match status" value="1"/>
</dbReference>
<dbReference type="OrthoDB" id="5946236at2759"/>
<dbReference type="InterPro" id="IPR053269">
    <property type="entry name" value="Asp-Met_ligase"/>
</dbReference>
<evidence type="ECO:0000313" key="3">
    <source>
        <dbReference type="Proteomes" id="UP000078576"/>
    </source>
</evidence>
<evidence type="ECO:0008006" key="4">
    <source>
        <dbReference type="Google" id="ProtNLM"/>
    </source>
</evidence>
<evidence type="ECO:0000313" key="2">
    <source>
        <dbReference type="EMBL" id="KUI56709.1"/>
    </source>
</evidence>
<proteinExistence type="predicted"/>
<dbReference type="Proteomes" id="UP000078576">
    <property type="component" value="Unassembled WGS sequence"/>
</dbReference>
<feature type="compositionally biased region" description="Low complexity" evidence="1">
    <location>
        <begin position="1"/>
        <end position="14"/>
    </location>
</feature>
<evidence type="ECO:0000256" key="1">
    <source>
        <dbReference type="SAM" id="MobiDB-lite"/>
    </source>
</evidence>
<organism evidence="2 3">
    <name type="scientific">Cytospora mali</name>
    <name type="common">Apple Valsa canker fungus</name>
    <name type="synonym">Valsa mali</name>
    <dbReference type="NCBI Taxonomy" id="578113"/>
    <lineage>
        <taxon>Eukaryota</taxon>
        <taxon>Fungi</taxon>
        <taxon>Dikarya</taxon>
        <taxon>Ascomycota</taxon>
        <taxon>Pezizomycotina</taxon>
        <taxon>Sordariomycetes</taxon>
        <taxon>Sordariomycetidae</taxon>
        <taxon>Diaporthales</taxon>
        <taxon>Cytosporaceae</taxon>
        <taxon>Cytospora</taxon>
    </lineage>
</organism>
<dbReference type="AlphaFoldDB" id="A0A194UYK8"/>
<sequence>MPSSITSASSSSSSGHHRSPSQKRSKAHHNLDKAAEAFEDDRTNYRIIRDGGWDSLHHFMLSYGLKPYDPDDYETAKVIIQGFRERGYYRQPTSSGSSNRKFLYQDGDFVNTLLRDLSSNNEDFRRSLSTKYLSIVPQRDAFISGDSSVVLFDVDPDDTQRTAHGREEAETTMSVLEKSQTPRLLHCHGAQSLPLQESGIDLIAGVKVAIDGLEGLGYPLGLELEKHWLVNSKAALAGSGLLAPRTEVIEVAGYPTAAKDCCDICRAAEEDEHQDLLPIIPNDCKGQRGNWVGVREQQIVSAVASRRIPFVIKTQQTFGGSGAWIVSDVQQRDHLLNDISRDDGVIRRILSQINDGNHHLHPGSMILSDFVQDPIGNYGVTFFVTDTGGVIFMGVSEQTVASDGKAWTGSIINYGKQGILQELLKPVMQQTAQWLSKEHRYHGPVGIDILETKTAGDASSQKAECSILQIVDLNVRVAGSMSLPLLRGHFTSRGLRCASISMVTMRRDRWGFIARWKEEFESGRIVILSWYYDPGTDISVGSIVLGGEDESRLHEFIDKVHRTTENVTF</sequence>
<name>A0A194UYK8_CYTMA</name>
<protein>
    <recommendedName>
        <fullName evidence="4">ATP-grasp domain-containing protein</fullName>
    </recommendedName>
</protein>
<dbReference type="SUPFAM" id="SSF56059">
    <property type="entry name" value="Glutathione synthetase ATP-binding domain-like"/>
    <property type="match status" value="1"/>
</dbReference>